<proteinExistence type="predicted"/>
<evidence type="ECO:0000259" key="1">
    <source>
        <dbReference type="Pfam" id="PF00669"/>
    </source>
</evidence>
<name>A0A382LMG4_9ZZZZ</name>
<feature type="domain" description="Flagellin N-terminal" evidence="1">
    <location>
        <begin position="7"/>
        <end position="140"/>
    </location>
</feature>
<dbReference type="SUPFAM" id="SSF64518">
    <property type="entry name" value="Phase 1 flagellin"/>
    <property type="match status" value="1"/>
</dbReference>
<dbReference type="Pfam" id="PF00669">
    <property type="entry name" value="Flagellin_N"/>
    <property type="match status" value="1"/>
</dbReference>
<dbReference type="PRINTS" id="PR00207">
    <property type="entry name" value="FLAGELLIN"/>
</dbReference>
<dbReference type="PANTHER" id="PTHR42792">
    <property type="entry name" value="FLAGELLIN"/>
    <property type="match status" value="1"/>
</dbReference>
<organism evidence="2">
    <name type="scientific">marine metagenome</name>
    <dbReference type="NCBI Taxonomy" id="408172"/>
    <lineage>
        <taxon>unclassified sequences</taxon>
        <taxon>metagenomes</taxon>
        <taxon>ecological metagenomes</taxon>
    </lineage>
</organism>
<dbReference type="PANTHER" id="PTHR42792:SF2">
    <property type="entry name" value="FLAGELLIN"/>
    <property type="match status" value="1"/>
</dbReference>
<reference evidence="2" key="1">
    <citation type="submission" date="2018-05" db="EMBL/GenBank/DDBJ databases">
        <authorList>
            <person name="Lanie J.A."/>
            <person name="Ng W.-L."/>
            <person name="Kazmierczak K.M."/>
            <person name="Andrzejewski T.M."/>
            <person name="Davidsen T.M."/>
            <person name="Wayne K.J."/>
            <person name="Tettelin H."/>
            <person name="Glass J.I."/>
            <person name="Rusch D."/>
            <person name="Podicherti R."/>
            <person name="Tsui H.-C.T."/>
            <person name="Winkler M.E."/>
        </authorList>
    </citation>
    <scope>NUCLEOTIDE SEQUENCE</scope>
</reference>
<dbReference type="Gene3D" id="1.20.1330.10">
    <property type="entry name" value="f41 fragment of flagellin, N-terminal domain"/>
    <property type="match status" value="1"/>
</dbReference>
<dbReference type="InterPro" id="IPR001492">
    <property type="entry name" value="Flagellin"/>
</dbReference>
<evidence type="ECO:0000313" key="2">
    <source>
        <dbReference type="EMBL" id="SVC38004.1"/>
    </source>
</evidence>
<dbReference type="GO" id="GO:0009288">
    <property type="term" value="C:bacterial-type flagellum"/>
    <property type="evidence" value="ECO:0007669"/>
    <property type="project" value="InterPro"/>
</dbReference>
<dbReference type="GO" id="GO:0005198">
    <property type="term" value="F:structural molecule activity"/>
    <property type="evidence" value="ECO:0007669"/>
    <property type="project" value="InterPro"/>
</dbReference>
<dbReference type="AlphaFoldDB" id="A0A382LMG4"/>
<feature type="non-terminal residue" evidence="2">
    <location>
        <position position="180"/>
    </location>
</feature>
<sequence length="180" mass="19349">MPLRIFNNLSSVIAQNRLDVNNRNLGEAISRIASGNRLTGTKTSPAEKTTSELLRADTRALRQASKNLNDGISLINVAESVLNEQSGILIRLRELLAVAAGPIGQSERDTLQLEINTLRDEFNRIANTTEFNGQKLLNGTLASSVVTNQHVILTVGLDSNASSQIDLNSAVNIASTNTAN</sequence>
<accession>A0A382LMG4</accession>
<protein>
    <recommendedName>
        <fullName evidence="1">Flagellin N-terminal domain-containing protein</fullName>
    </recommendedName>
</protein>
<gene>
    <name evidence="2" type="ORF">METZ01_LOCUS290858</name>
</gene>
<dbReference type="EMBL" id="UINC01088080">
    <property type="protein sequence ID" value="SVC38004.1"/>
    <property type="molecule type" value="Genomic_DNA"/>
</dbReference>
<dbReference type="InterPro" id="IPR001029">
    <property type="entry name" value="Flagellin_N"/>
</dbReference>